<name>A0ACC0BAV7_CATRO</name>
<keyword evidence="2" id="KW-1185">Reference proteome</keyword>
<evidence type="ECO:0000313" key="2">
    <source>
        <dbReference type="Proteomes" id="UP001060085"/>
    </source>
</evidence>
<proteinExistence type="predicted"/>
<gene>
    <name evidence="1" type="ORF">M9H77_19652</name>
</gene>
<accession>A0ACC0BAV7</accession>
<organism evidence="1 2">
    <name type="scientific">Catharanthus roseus</name>
    <name type="common">Madagascar periwinkle</name>
    <name type="synonym">Vinca rosea</name>
    <dbReference type="NCBI Taxonomy" id="4058"/>
    <lineage>
        <taxon>Eukaryota</taxon>
        <taxon>Viridiplantae</taxon>
        <taxon>Streptophyta</taxon>
        <taxon>Embryophyta</taxon>
        <taxon>Tracheophyta</taxon>
        <taxon>Spermatophyta</taxon>
        <taxon>Magnoliopsida</taxon>
        <taxon>eudicotyledons</taxon>
        <taxon>Gunneridae</taxon>
        <taxon>Pentapetalae</taxon>
        <taxon>asterids</taxon>
        <taxon>lamiids</taxon>
        <taxon>Gentianales</taxon>
        <taxon>Apocynaceae</taxon>
        <taxon>Rauvolfioideae</taxon>
        <taxon>Vinceae</taxon>
        <taxon>Catharanthinae</taxon>
        <taxon>Catharanthus</taxon>
    </lineage>
</organism>
<evidence type="ECO:0000313" key="1">
    <source>
        <dbReference type="EMBL" id="KAI5669799.1"/>
    </source>
</evidence>
<sequence length="147" mass="16944">MESDSSLRHQAKKESVTVKNVYRLLHSSSHSTSVDQDWTNIWKLKQLLRLNLCLWFAKYGKLPCFELLYTRRGINDPIYKICESSSGIHTTCSKGLLLVFKEFGNSWYTRPVGGSFLKIKHGSVDNTILRDNLGKNNKFVELEITYP</sequence>
<protein>
    <submittedName>
        <fullName evidence="1">Uncharacterized protein</fullName>
    </submittedName>
</protein>
<comment type="caution">
    <text evidence="1">The sequence shown here is derived from an EMBL/GenBank/DDBJ whole genome shotgun (WGS) entry which is preliminary data.</text>
</comment>
<dbReference type="Proteomes" id="UP001060085">
    <property type="component" value="Linkage Group LG04"/>
</dbReference>
<dbReference type="EMBL" id="CM044704">
    <property type="protein sequence ID" value="KAI5669799.1"/>
    <property type="molecule type" value="Genomic_DNA"/>
</dbReference>
<reference evidence="2" key="1">
    <citation type="journal article" date="2023" name="Nat. Plants">
        <title>Single-cell RNA sequencing provides a high-resolution roadmap for understanding the multicellular compartmentation of specialized metabolism.</title>
        <authorList>
            <person name="Sun S."/>
            <person name="Shen X."/>
            <person name="Li Y."/>
            <person name="Li Y."/>
            <person name="Wang S."/>
            <person name="Li R."/>
            <person name="Zhang H."/>
            <person name="Shen G."/>
            <person name="Guo B."/>
            <person name="Wei J."/>
            <person name="Xu J."/>
            <person name="St-Pierre B."/>
            <person name="Chen S."/>
            <person name="Sun C."/>
        </authorList>
    </citation>
    <scope>NUCLEOTIDE SEQUENCE [LARGE SCALE GENOMIC DNA]</scope>
</reference>